<evidence type="ECO:0000259" key="4">
    <source>
        <dbReference type="Pfam" id="PF17853"/>
    </source>
</evidence>
<dbReference type="AlphaFoldDB" id="A0A417Y3R0"/>
<dbReference type="PANTHER" id="PTHR33744">
    <property type="entry name" value="CARBOHYDRATE DIACID REGULATOR"/>
    <property type="match status" value="1"/>
</dbReference>
<dbReference type="InterPro" id="IPR025736">
    <property type="entry name" value="PucR_C-HTH_dom"/>
</dbReference>
<reference evidence="5 6" key="1">
    <citation type="submission" date="2018-09" db="EMBL/GenBank/DDBJ databases">
        <title>Genome sequencing of Nocardioides immobilis CCTCC AB 2017083 for comparison to Nocardioides silvaticus.</title>
        <authorList>
            <person name="Li C."/>
            <person name="Wang G."/>
        </authorList>
    </citation>
    <scope>NUCLEOTIDE SEQUENCE [LARGE SCALE GENOMIC DNA]</scope>
    <source>
        <strain evidence="5 6">CCTCC AB 2017083</strain>
    </source>
</reference>
<dbReference type="EMBL" id="QXGH01000013">
    <property type="protein sequence ID" value="RHW27308.1"/>
    <property type="molecule type" value="Genomic_DNA"/>
</dbReference>
<feature type="domain" description="RsbT co-antagonist protein RsbRD N-terminal" evidence="3">
    <location>
        <begin position="31"/>
        <end position="173"/>
    </location>
</feature>
<keyword evidence="6" id="KW-1185">Reference proteome</keyword>
<comment type="caution">
    <text evidence="5">The sequence shown here is derived from an EMBL/GenBank/DDBJ whole genome shotgun (WGS) entry which is preliminary data.</text>
</comment>
<dbReference type="Pfam" id="PF14361">
    <property type="entry name" value="RsbRD_N"/>
    <property type="match status" value="1"/>
</dbReference>
<dbReference type="InterPro" id="IPR042070">
    <property type="entry name" value="PucR_C-HTH_sf"/>
</dbReference>
<feature type="domain" description="PucR C-terminal helix-turn-helix" evidence="2">
    <location>
        <begin position="348"/>
        <end position="401"/>
    </location>
</feature>
<evidence type="ECO:0008006" key="7">
    <source>
        <dbReference type="Google" id="ProtNLM"/>
    </source>
</evidence>
<dbReference type="InterPro" id="IPR051448">
    <property type="entry name" value="CdaR-like_regulators"/>
</dbReference>
<proteinExistence type="inferred from homology"/>
<evidence type="ECO:0000256" key="1">
    <source>
        <dbReference type="ARBA" id="ARBA00006754"/>
    </source>
</evidence>
<gene>
    <name evidence="5" type="ORF">D0Z08_09105</name>
</gene>
<evidence type="ECO:0000259" key="3">
    <source>
        <dbReference type="Pfam" id="PF14361"/>
    </source>
</evidence>
<evidence type="ECO:0000313" key="5">
    <source>
        <dbReference type="EMBL" id="RHW27308.1"/>
    </source>
</evidence>
<sequence length="407" mass="44249">MAHNRQMDEHEAAVAAWIRSFAVETLASDETDRVVRLLNEQIAEQVAVIGRDPDLRAALDASTRAQLRSFVTHLVNPGELRPPEEAFVLAREFAARGVEMASLLEVYRSGQQAALAYVTAVARDADLNPELVSGALITVWSQAIEWFSHSVEQLIGAYGEERERWLRSALTRRTQLVATILAGDRVDVGEAERALGHSLRRQQTAVVLWEEAPRAEGDPVARLEAEAVRLAARFGAARPLVVPSGPAEVWAWLASDLPPDADDVRAAEVPAGVRVAVGVTAPGLDGFRDSHREAVAARDLADVLPASLVAYADVEVVSLLSRDRAAVAAFVRRELGALGADDDAAARLRETVLAYLEAGMDGAAARLAIHRNTVRYRLRQAEDLLGRPVTERRRELELALLCASARV</sequence>
<dbReference type="Gene3D" id="1.10.10.2840">
    <property type="entry name" value="PucR C-terminal helix-turn-helix domain"/>
    <property type="match status" value="1"/>
</dbReference>
<feature type="domain" description="CdaR GGDEF-like" evidence="4">
    <location>
        <begin position="187"/>
        <end position="299"/>
    </location>
</feature>
<evidence type="ECO:0000313" key="6">
    <source>
        <dbReference type="Proteomes" id="UP000283644"/>
    </source>
</evidence>
<dbReference type="PANTHER" id="PTHR33744:SF1">
    <property type="entry name" value="DNA-BINDING TRANSCRIPTIONAL ACTIVATOR ADER"/>
    <property type="match status" value="1"/>
</dbReference>
<dbReference type="Pfam" id="PF13556">
    <property type="entry name" value="HTH_30"/>
    <property type="match status" value="1"/>
</dbReference>
<dbReference type="Proteomes" id="UP000283644">
    <property type="component" value="Unassembled WGS sequence"/>
</dbReference>
<dbReference type="InterPro" id="IPR041522">
    <property type="entry name" value="CdaR_GGDEF"/>
</dbReference>
<dbReference type="InterPro" id="IPR025751">
    <property type="entry name" value="RsbRD_N_dom"/>
</dbReference>
<protein>
    <recommendedName>
        <fullName evidence="7">PucR family transcriptional regulator</fullName>
    </recommendedName>
</protein>
<comment type="similarity">
    <text evidence="1">Belongs to the CdaR family.</text>
</comment>
<dbReference type="Pfam" id="PF17853">
    <property type="entry name" value="GGDEF_2"/>
    <property type="match status" value="1"/>
</dbReference>
<name>A0A417Y3R0_9ACTN</name>
<organism evidence="5 6">
    <name type="scientific">Nocardioides immobilis</name>
    <dbReference type="NCBI Taxonomy" id="2049295"/>
    <lineage>
        <taxon>Bacteria</taxon>
        <taxon>Bacillati</taxon>
        <taxon>Actinomycetota</taxon>
        <taxon>Actinomycetes</taxon>
        <taxon>Propionibacteriales</taxon>
        <taxon>Nocardioidaceae</taxon>
        <taxon>Nocardioides</taxon>
    </lineage>
</organism>
<accession>A0A417Y3R0</accession>
<evidence type="ECO:0000259" key="2">
    <source>
        <dbReference type="Pfam" id="PF13556"/>
    </source>
</evidence>